<dbReference type="InterPro" id="IPR037278">
    <property type="entry name" value="ARFGAP/RecO"/>
</dbReference>
<evidence type="ECO:0000313" key="7">
    <source>
        <dbReference type="Proteomes" id="UP001234989"/>
    </source>
</evidence>
<evidence type="ECO:0000259" key="5">
    <source>
        <dbReference type="PROSITE" id="PS50115"/>
    </source>
</evidence>
<protein>
    <recommendedName>
        <fullName evidence="5">Arf-GAP domain-containing protein</fullName>
    </recommendedName>
</protein>
<organism evidence="6 7">
    <name type="scientific">Solanum verrucosum</name>
    <dbReference type="NCBI Taxonomy" id="315347"/>
    <lineage>
        <taxon>Eukaryota</taxon>
        <taxon>Viridiplantae</taxon>
        <taxon>Streptophyta</taxon>
        <taxon>Embryophyta</taxon>
        <taxon>Tracheophyta</taxon>
        <taxon>Spermatophyta</taxon>
        <taxon>Magnoliopsida</taxon>
        <taxon>eudicotyledons</taxon>
        <taxon>Gunneridae</taxon>
        <taxon>Pentapetalae</taxon>
        <taxon>asterids</taxon>
        <taxon>lamiids</taxon>
        <taxon>Solanales</taxon>
        <taxon>Solanaceae</taxon>
        <taxon>Solanoideae</taxon>
        <taxon>Solaneae</taxon>
        <taxon>Solanum</taxon>
    </lineage>
</organism>
<keyword evidence="3" id="KW-0862">Zinc</keyword>
<dbReference type="PRINTS" id="PR00405">
    <property type="entry name" value="REVINTRACTNG"/>
</dbReference>
<sequence length="277" mass="31648">MGQRQLKERRRQDLRIAEPIRHIANRSHPRLLFHNNTYAGSLNVQGSVNDENGLAFIIVNNPDSVSKILREVPGNDKCSDCGASEPDWASLNLGILICIECSSIHRNLGVHISKVRSITLDVRVWEPTILDLFRTLGNSYCNSMWEKLLQLPSDGLTNVDAIQSASKPSLKDSFHEKEKYILAKVYFLAYFKGFPFPCYTFYPFLIPSRRASELSICVGLPDWLIRNHRLIVSLSRKNGHNKIQSYPDLHVCIRVSWDFSLAVPVLWPEVDYEILKV</sequence>
<dbReference type="InterPro" id="IPR038508">
    <property type="entry name" value="ArfGAP_dom_sf"/>
</dbReference>
<evidence type="ECO:0000256" key="1">
    <source>
        <dbReference type="ARBA" id="ARBA00022723"/>
    </source>
</evidence>
<evidence type="ECO:0000256" key="3">
    <source>
        <dbReference type="ARBA" id="ARBA00022833"/>
    </source>
</evidence>
<feature type="non-terminal residue" evidence="6">
    <location>
        <position position="277"/>
    </location>
</feature>
<dbReference type="InterPro" id="IPR045258">
    <property type="entry name" value="ACAP1/2/3-like"/>
</dbReference>
<name>A0AAF0PYT2_SOLVR</name>
<dbReference type="PROSITE" id="PS50115">
    <property type="entry name" value="ARFGAP"/>
    <property type="match status" value="1"/>
</dbReference>
<dbReference type="GO" id="GO:0008270">
    <property type="term" value="F:zinc ion binding"/>
    <property type="evidence" value="ECO:0007669"/>
    <property type="project" value="UniProtKB-KW"/>
</dbReference>
<dbReference type="SMART" id="SM00105">
    <property type="entry name" value="ArfGap"/>
    <property type="match status" value="1"/>
</dbReference>
<dbReference type="Pfam" id="PF01412">
    <property type="entry name" value="ArfGap"/>
    <property type="match status" value="1"/>
</dbReference>
<dbReference type="GO" id="GO:0005096">
    <property type="term" value="F:GTPase activator activity"/>
    <property type="evidence" value="ECO:0007669"/>
    <property type="project" value="InterPro"/>
</dbReference>
<proteinExistence type="predicted"/>
<evidence type="ECO:0000313" key="6">
    <source>
        <dbReference type="EMBL" id="WMV13456.1"/>
    </source>
</evidence>
<evidence type="ECO:0000256" key="4">
    <source>
        <dbReference type="PROSITE-ProRule" id="PRU00288"/>
    </source>
</evidence>
<dbReference type="SUPFAM" id="SSF57863">
    <property type="entry name" value="ArfGap/RecO-like zinc finger"/>
    <property type="match status" value="1"/>
</dbReference>
<dbReference type="Proteomes" id="UP001234989">
    <property type="component" value="Chromosome 2"/>
</dbReference>
<feature type="domain" description="Arf-GAP" evidence="5">
    <location>
        <begin position="63"/>
        <end position="184"/>
    </location>
</feature>
<evidence type="ECO:0000256" key="2">
    <source>
        <dbReference type="ARBA" id="ARBA00022771"/>
    </source>
</evidence>
<dbReference type="EMBL" id="CP133613">
    <property type="protein sequence ID" value="WMV13456.1"/>
    <property type="molecule type" value="Genomic_DNA"/>
</dbReference>
<keyword evidence="1" id="KW-0479">Metal-binding</keyword>
<gene>
    <name evidence="6" type="ORF">MTR67_006841</name>
</gene>
<dbReference type="AlphaFoldDB" id="A0AAF0PYT2"/>
<keyword evidence="2 4" id="KW-0863">Zinc-finger</keyword>
<dbReference type="PANTHER" id="PTHR23180:SF244">
    <property type="entry name" value="ADP-RIBOSYLATION FACTOR GTPASE-ACTIVATING PROTEIN AGD2"/>
    <property type="match status" value="1"/>
</dbReference>
<dbReference type="PANTHER" id="PTHR23180">
    <property type="entry name" value="CENTAURIN/ARF"/>
    <property type="match status" value="1"/>
</dbReference>
<reference evidence="6" key="1">
    <citation type="submission" date="2023-08" db="EMBL/GenBank/DDBJ databases">
        <title>A de novo genome assembly of Solanum verrucosum Schlechtendal, a Mexican diploid species geographically isolated from the other diploid A-genome species in potato relatives.</title>
        <authorList>
            <person name="Hosaka K."/>
        </authorList>
    </citation>
    <scope>NUCLEOTIDE SEQUENCE</scope>
    <source>
        <tissue evidence="6">Young leaves</tissue>
    </source>
</reference>
<dbReference type="CDD" id="cd08204">
    <property type="entry name" value="ArfGap"/>
    <property type="match status" value="1"/>
</dbReference>
<dbReference type="Gene3D" id="1.10.220.150">
    <property type="entry name" value="Arf GTPase activating protein"/>
    <property type="match status" value="1"/>
</dbReference>
<accession>A0AAF0PYT2</accession>
<dbReference type="InterPro" id="IPR001164">
    <property type="entry name" value="ArfGAP_dom"/>
</dbReference>
<keyword evidence="7" id="KW-1185">Reference proteome</keyword>